<keyword evidence="3 6" id="KW-0812">Transmembrane</keyword>
<dbReference type="AlphaFoldDB" id="A0A1Y6KWL5"/>
<evidence type="ECO:0000313" key="8">
    <source>
        <dbReference type="Proteomes" id="UP000196485"/>
    </source>
</evidence>
<evidence type="ECO:0000256" key="6">
    <source>
        <dbReference type="SAM" id="Phobius"/>
    </source>
</evidence>
<dbReference type="PANTHER" id="PTHR43702:SF11">
    <property type="entry name" value="L-FUCOSE-PROTON SYMPORTER"/>
    <property type="match status" value="1"/>
</dbReference>
<evidence type="ECO:0000313" key="7">
    <source>
        <dbReference type="EMBL" id="SMY16570.1"/>
    </source>
</evidence>
<evidence type="ECO:0000256" key="3">
    <source>
        <dbReference type="ARBA" id="ARBA00022692"/>
    </source>
</evidence>
<accession>A0A1Y6KWL5</accession>
<feature type="transmembrane region" description="Helical" evidence="6">
    <location>
        <begin position="379"/>
        <end position="399"/>
    </location>
</feature>
<dbReference type="EMBL" id="FYAH01000002">
    <property type="protein sequence ID" value="SMY16570.1"/>
    <property type="molecule type" value="Genomic_DNA"/>
</dbReference>
<feature type="transmembrane region" description="Helical" evidence="6">
    <location>
        <begin position="150"/>
        <end position="173"/>
    </location>
</feature>
<feature type="transmembrane region" description="Helical" evidence="6">
    <location>
        <begin position="294"/>
        <end position="313"/>
    </location>
</feature>
<feature type="transmembrane region" description="Helical" evidence="6">
    <location>
        <begin position="320"/>
        <end position="338"/>
    </location>
</feature>
<dbReference type="InterPro" id="IPR036259">
    <property type="entry name" value="MFS_trans_sf"/>
</dbReference>
<organism evidence="7 8">
    <name type="scientific">Photobacterium aquimaris</name>
    <dbReference type="NCBI Taxonomy" id="512643"/>
    <lineage>
        <taxon>Bacteria</taxon>
        <taxon>Pseudomonadati</taxon>
        <taxon>Pseudomonadota</taxon>
        <taxon>Gammaproteobacteria</taxon>
        <taxon>Vibrionales</taxon>
        <taxon>Vibrionaceae</taxon>
        <taxon>Photobacterium</taxon>
    </lineage>
</organism>
<feature type="transmembrane region" description="Helical" evidence="6">
    <location>
        <begin position="112"/>
        <end position="129"/>
    </location>
</feature>
<feature type="transmembrane region" description="Helical" evidence="6">
    <location>
        <begin position="206"/>
        <end position="225"/>
    </location>
</feature>
<feature type="transmembrane region" description="Helical" evidence="6">
    <location>
        <begin position="20"/>
        <end position="39"/>
    </location>
</feature>
<dbReference type="GO" id="GO:0015535">
    <property type="term" value="F:fucose:proton symporter activity"/>
    <property type="evidence" value="ECO:0007669"/>
    <property type="project" value="InterPro"/>
</dbReference>
<evidence type="ECO:0000256" key="2">
    <source>
        <dbReference type="ARBA" id="ARBA00022475"/>
    </source>
</evidence>
<name>A0A1Y6KWL5_9GAMM</name>
<dbReference type="NCBIfam" id="TIGR00885">
    <property type="entry name" value="fucP"/>
    <property type="match status" value="1"/>
</dbReference>
<feature type="transmembrane region" description="Helical" evidence="6">
    <location>
        <begin position="87"/>
        <end position="106"/>
    </location>
</feature>
<gene>
    <name evidence="7" type="primary">fucP</name>
    <name evidence="7" type="ORF">PAQU9191_01806</name>
</gene>
<reference evidence="8" key="1">
    <citation type="submission" date="2017-06" db="EMBL/GenBank/DDBJ databases">
        <authorList>
            <person name="Rodrigo-Torres L."/>
            <person name="Arahal R. D."/>
            <person name="Lucena T."/>
        </authorList>
    </citation>
    <scope>NUCLEOTIDE SEQUENCE [LARGE SCALE GENOMIC DNA]</scope>
    <source>
        <strain evidence="8">type strain: CECT 9192</strain>
    </source>
</reference>
<evidence type="ECO:0000256" key="5">
    <source>
        <dbReference type="ARBA" id="ARBA00023136"/>
    </source>
</evidence>
<dbReference type="InterPro" id="IPR050375">
    <property type="entry name" value="MFS_TsgA-like"/>
</dbReference>
<evidence type="ECO:0000256" key="1">
    <source>
        <dbReference type="ARBA" id="ARBA00004429"/>
    </source>
</evidence>
<dbReference type="RefSeq" id="WP_087820593.1">
    <property type="nucleotide sequence ID" value="NZ_FYAH01000002.1"/>
</dbReference>
<comment type="subcellular location">
    <subcellularLocation>
        <location evidence="1">Cell inner membrane</location>
        <topology evidence="1">Multi-pass membrane protein</topology>
    </subcellularLocation>
</comment>
<dbReference type="InterPro" id="IPR005275">
    <property type="entry name" value="Lfuc_symporter_FucP"/>
</dbReference>
<sequence length="440" mass="48362">MFIKNNTIQHADGFLNKTPIFQFLLLSSVFALWSAAAALNDVLITQFKSIFELSNFASALVQSAFYGAYFLVAIPASMVVKKSSYKLAILLGLALYILGCLMFFPASHAGTYTMFLAAIFCIAIGLSFLETSCNTYSAMIGEPERSTLRLNISHTINAMGYIIGLLLGKHLIFQEGVDVGHMMATLSGPELAAFKEQVLQQTLEPYKWLVGVIATIAVLIAVTEYPNCKATTDSKDNQPSFGETLAYLMGNKRFFKGIVTQFAYVGMQVAVWSFTIRLALELDHNMVEHDAANYLLYAFIMYFLGKLFANYLFTKTSQENVLMGYSAVGFACLMYVTFVPNFSAVWVAVGTSALFAPCWATIFASTLQSVDTRYTETAGGFVVMSIIGGAAIPVIQGLLADNIGLQSSFIVSALCFAVVFIYFMNEKQYKQRFNFVAAKA</sequence>
<feature type="transmembrane region" description="Helical" evidence="6">
    <location>
        <begin position="254"/>
        <end position="274"/>
    </location>
</feature>
<dbReference type="Pfam" id="PF07690">
    <property type="entry name" value="MFS_1"/>
    <property type="match status" value="1"/>
</dbReference>
<feature type="transmembrane region" description="Helical" evidence="6">
    <location>
        <begin position="405"/>
        <end position="424"/>
    </location>
</feature>
<keyword evidence="2" id="KW-1003">Cell membrane</keyword>
<dbReference type="SUPFAM" id="SSF103473">
    <property type="entry name" value="MFS general substrate transporter"/>
    <property type="match status" value="1"/>
</dbReference>
<dbReference type="Proteomes" id="UP000196485">
    <property type="component" value="Unassembled WGS sequence"/>
</dbReference>
<keyword evidence="5 6" id="KW-0472">Membrane</keyword>
<keyword evidence="8" id="KW-1185">Reference proteome</keyword>
<dbReference type="CDD" id="cd17394">
    <property type="entry name" value="MFS_FucP_like"/>
    <property type="match status" value="1"/>
</dbReference>
<keyword evidence="4 6" id="KW-1133">Transmembrane helix</keyword>
<dbReference type="PANTHER" id="PTHR43702">
    <property type="entry name" value="L-FUCOSE-PROTON SYMPORTER"/>
    <property type="match status" value="1"/>
</dbReference>
<feature type="transmembrane region" description="Helical" evidence="6">
    <location>
        <begin position="344"/>
        <end position="367"/>
    </location>
</feature>
<proteinExistence type="predicted"/>
<dbReference type="InterPro" id="IPR011701">
    <property type="entry name" value="MFS"/>
</dbReference>
<feature type="transmembrane region" description="Helical" evidence="6">
    <location>
        <begin position="59"/>
        <end position="80"/>
    </location>
</feature>
<evidence type="ECO:0000256" key="4">
    <source>
        <dbReference type="ARBA" id="ARBA00022989"/>
    </source>
</evidence>
<dbReference type="Gene3D" id="1.20.1250.20">
    <property type="entry name" value="MFS general substrate transporter like domains"/>
    <property type="match status" value="2"/>
</dbReference>
<dbReference type="GO" id="GO:0005886">
    <property type="term" value="C:plasma membrane"/>
    <property type="evidence" value="ECO:0007669"/>
    <property type="project" value="UniProtKB-SubCell"/>
</dbReference>
<protein>
    <submittedName>
        <fullName evidence="7">L-fucose-proton symporter</fullName>
    </submittedName>
</protein>